<evidence type="ECO:0000313" key="1">
    <source>
        <dbReference type="EMBL" id="QDV33936.1"/>
    </source>
</evidence>
<accession>A0A518GZB5</accession>
<dbReference type="RefSeq" id="WP_145268441.1">
    <property type="nucleotide sequence ID" value="NZ_CP036426.1"/>
</dbReference>
<dbReference type="Proteomes" id="UP000317835">
    <property type="component" value="Chromosome"/>
</dbReference>
<dbReference type="InterPro" id="IPR008972">
    <property type="entry name" value="Cupredoxin"/>
</dbReference>
<evidence type="ECO:0008006" key="3">
    <source>
        <dbReference type="Google" id="ProtNLM"/>
    </source>
</evidence>
<gene>
    <name evidence="1" type="ORF">ElP_18170</name>
</gene>
<sequence>MTSALLAWLLTLTPASDDGTETTTPPPGLGVVSGRVTYDGPLLPPVLNSEAGTRRQPIEVDPDVKGLREAAVWLDGVPDDATAPLDEEQGPVVVDQIQFEFVPHVLTVRAGRPVAFLNNDVANHGVTASARSDRNRFSVTRQPGDEYVHCFDASRGPVAIGCPVHAAMSAWVFVLDHPYHAVTDRLGRFELPPAPPGRYDLVVHHPDGGLRRRVPVDIRAGDRTEVLVDFHAGDLRPPGRP</sequence>
<dbReference type="EMBL" id="CP036426">
    <property type="protein sequence ID" value="QDV33936.1"/>
    <property type="molecule type" value="Genomic_DNA"/>
</dbReference>
<dbReference type="OrthoDB" id="274610at2"/>
<dbReference type="AlphaFoldDB" id="A0A518GZB5"/>
<protein>
    <recommendedName>
        <fullName evidence="3">Rhamnogalacturonan lyase domain-containing protein</fullName>
    </recommendedName>
</protein>
<keyword evidence="2" id="KW-1185">Reference proteome</keyword>
<proteinExistence type="predicted"/>
<reference evidence="1 2" key="1">
    <citation type="submission" date="2019-02" db="EMBL/GenBank/DDBJ databases">
        <title>Deep-cultivation of Planctomycetes and their phenomic and genomic characterization uncovers novel biology.</title>
        <authorList>
            <person name="Wiegand S."/>
            <person name="Jogler M."/>
            <person name="Boedeker C."/>
            <person name="Pinto D."/>
            <person name="Vollmers J."/>
            <person name="Rivas-Marin E."/>
            <person name="Kohn T."/>
            <person name="Peeters S.H."/>
            <person name="Heuer A."/>
            <person name="Rast P."/>
            <person name="Oberbeckmann S."/>
            <person name="Bunk B."/>
            <person name="Jeske O."/>
            <person name="Meyerdierks A."/>
            <person name="Storesund J.E."/>
            <person name="Kallscheuer N."/>
            <person name="Luecker S."/>
            <person name="Lage O.M."/>
            <person name="Pohl T."/>
            <person name="Merkel B.J."/>
            <person name="Hornburger P."/>
            <person name="Mueller R.-W."/>
            <person name="Bruemmer F."/>
            <person name="Labrenz M."/>
            <person name="Spormann A.M."/>
            <person name="Op den Camp H."/>
            <person name="Overmann J."/>
            <person name="Amann R."/>
            <person name="Jetten M.S.M."/>
            <person name="Mascher T."/>
            <person name="Medema M.H."/>
            <person name="Devos D.P."/>
            <person name="Kaster A.-K."/>
            <person name="Ovreas L."/>
            <person name="Rohde M."/>
            <person name="Galperin M.Y."/>
            <person name="Jogler C."/>
        </authorList>
    </citation>
    <scope>NUCLEOTIDE SEQUENCE [LARGE SCALE GENOMIC DNA]</scope>
    <source>
        <strain evidence="1 2">ElP</strain>
    </source>
</reference>
<dbReference type="InterPro" id="IPR008969">
    <property type="entry name" value="CarboxyPept-like_regulatory"/>
</dbReference>
<name>A0A518GZB5_9BACT</name>
<dbReference type="SUPFAM" id="SSF49464">
    <property type="entry name" value="Carboxypeptidase regulatory domain-like"/>
    <property type="match status" value="1"/>
</dbReference>
<dbReference type="Gene3D" id="2.60.40.420">
    <property type="entry name" value="Cupredoxins - blue copper proteins"/>
    <property type="match status" value="1"/>
</dbReference>
<evidence type="ECO:0000313" key="2">
    <source>
        <dbReference type="Proteomes" id="UP000317835"/>
    </source>
</evidence>
<organism evidence="1 2">
    <name type="scientific">Tautonia plasticadhaerens</name>
    <dbReference type="NCBI Taxonomy" id="2527974"/>
    <lineage>
        <taxon>Bacteria</taxon>
        <taxon>Pseudomonadati</taxon>
        <taxon>Planctomycetota</taxon>
        <taxon>Planctomycetia</taxon>
        <taxon>Isosphaerales</taxon>
        <taxon>Isosphaeraceae</taxon>
        <taxon>Tautonia</taxon>
    </lineage>
</organism>
<dbReference type="KEGG" id="tpla:ElP_18170"/>
<dbReference type="SUPFAM" id="SSF49503">
    <property type="entry name" value="Cupredoxins"/>
    <property type="match status" value="1"/>
</dbReference>